<proteinExistence type="predicted"/>
<organism evidence="8 9">
    <name type="scientific">Candidatus Shapirobacteria bacterium GW2011_GWE2_38_30</name>
    <dbReference type="NCBI Taxonomy" id="1618490"/>
    <lineage>
        <taxon>Bacteria</taxon>
        <taxon>Candidatus Shapironibacteriota</taxon>
    </lineage>
</organism>
<protein>
    <recommendedName>
        <fullName evidence="7">VTT domain-containing protein</fullName>
    </recommendedName>
</protein>
<comment type="caution">
    <text evidence="8">The sequence shown here is derived from an EMBL/GenBank/DDBJ whole genome shotgun (WGS) entry which is preliminary data.</text>
</comment>
<sequence>MNMEDILNYILGLVQTHGLLSMFLGGLIEQIIVPIPSPIITMAGGAFLIEHNQPIFEIVWQVFTRVSLPYSIGAIIGTSMVYLIAYYGGRPFIEKFGKYIGISWSLIEKVKSDFQKSIKDEVFILVAASIPIVPVSLVSAFCGGFRITPSKFYPMIFLALIIRSVILGLVGYQMGEAFISLAHGLDKIESVLTVIGAVLILGYLYLKREKWLKNNG</sequence>
<feature type="transmembrane region" description="Helical" evidence="6">
    <location>
        <begin position="122"/>
        <end position="146"/>
    </location>
</feature>
<accession>A0A0G0JQU2</accession>
<evidence type="ECO:0000256" key="6">
    <source>
        <dbReference type="SAM" id="Phobius"/>
    </source>
</evidence>
<reference evidence="8 9" key="1">
    <citation type="journal article" date="2015" name="Nature">
        <title>rRNA introns, odd ribosomes, and small enigmatic genomes across a large radiation of phyla.</title>
        <authorList>
            <person name="Brown C.T."/>
            <person name="Hug L.A."/>
            <person name="Thomas B.C."/>
            <person name="Sharon I."/>
            <person name="Castelle C.J."/>
            <person name="Singh A."/>
            <person name="Wilkins M.J."/>
            <person name="Williams K.H."/>
            <person name="Banfield J.F."/>
        </authorList>
    </citation>
    <scope>NUCLEOTIDE SEQUENCE [LARGE SCALE GENOMIC DNA]</scope>
</reference>
<evidence type="ECO:0000256" key="1">
    <source>
        <dbReference type="ARBA" id="ARBA00004651"/>
    </source>
</evidence>
<dbReference type="InterPro" id="IPR032816">
    <property type="entry name" value="VTT_dom"/>
</dbReference>
<gene>
    <name evidence="8" type="ORF">US90_C0019G0009</name>
</gene>
<dbReference type="AlphaFoldDB" id="A0A0G0JQU2"/>
<dbReference type="GO" id="GO:0005886">
    <property type="term" value="C:plasma membrane"/>
    <property type="evidence" value="ECO:0007669"/>
    <property type="project" value="UniProtKB-SubCell"/>
</dbReference>
<feature type="transmembrane region" description="Helical" evidence="6">
    <location>
        <begin position="31"/>
        <end position="49"/>
    </location>
</feature>
<keyword evidence="4 6" id="KW-1133">Transmembrane helix</keyword>
<dbReference type="EMBL" id="LBUT01000019">
    <property type="protein sequence ID" value="KKQ69087.1"/>
    <property type="molecule type" value="Genomic_DNA"/>
</dbReference>
<evidence type="ECO:0000256" key="5">
    <source>
        <dbReference type="ARBA" id="ARBA00023136"/>
    </source>
</evidence>
<keyword evidence="2" id="KW-1003">Cell membrane</keyword>
<keyword evidence="3 6" id="KW-0812">Transmembrane</keyword>
<evidence type="ECO:0000313" key="8">
    <source>
        <dbReference type="EMBL" id="KKQ69087.1"/>
    </source>
</evidence>
<dbReference type="PANTHER" id="PTHR42709:SF6">
    <property type="entry name" value="UNDECAPRENYL PHOSPHATE TRANSPORTER A"/>
    <property type="match status" value="1"/>
</dbReference>
<dbReference type="STRING" id="1618490.US90_C0019G0009"/>
<dbReference type="Proteomes" id="UP000034406">
    <property type="component" value="Unassembled WGS sequence"/>
</dbReference>
<dbReference type="InterPro" id="IPR051311">
    <property type="entry name" value="DedA_domain"/>
</dbReference>
<evidence type="ECO:0000313" key="9">
    <source>
        <dbReference type="Proteomes" id="UP000034406"/>
    </source>
</evidence>
<keyword evidence="5 6" id="KW-0472">Membrane</keyword>
<comment type="subcellular location">
    <subcellularLocation>
        <location evidence="1">Cell membrane</location>
        <topology evidence="1">Multi-pass membrane protein</topology>
    </subcellularLocation>
</comment>
<dbReference type="PANTHER" id="PTHR42709">
    <property type="entry name" value="ALKALINE PHOSPHATASE LIKE PROTEIN"/>
    <property type="match status" value="1"/>
</dbReference>
<feature type="transmembrane region" description="Helical" evidence="6">
    <location>
        <begin position="184"/>
        <end position="206"/>
    </location>
</feature>
<evidence type="ECO:0000256" key="2">
    <source>
        <dbReference type="ARBA" id="ARBA00022475"/>
    </source>
</evidence>
<feature type="domain" description="VTT" evidence="7">
    <location>
        <begin position="35"/>
        <end position="173"/>
    </location>
</feature>
<dbReference type="Pfam" id="PF09335">
    <property type="entry name" value="VTT_dom"/>
    <property type="match status" value="1"/>
</dbReference>
<feature type="transmembrane region" description="Helical" evidence="6">
    <location>
        <begin position="69"/>
        <end position="88"/>
    </location>
</feature>
<evidence type="ECO:0000259" key="7">
    <source>
        <dbReference type="Pfam" id="PF09335"/>
    </source>
</evidence>
<name>A0A0G0JQU2_9BACT</name>
<feature type="transmembrane region" description="Helical" evidence="6">
    <location>
        <begin position="152"/>
        <end position="172"/>
    </location>
</feature>
<evidence type="ECO:0000256" key="4">
    <source>
        <dbReference type="ARBA" id="ARBA00022989"/>
    </source>
</evidence>
<evidence type="ECO:0000256" key="3">
    <source>
        <dbReference type="ARBA" id="ARBA00022692"/>
    </source>
</evidence>